<dbReference type="AlphaFoldDB" id="A0A171CD77"/>
<keyword evidence="4" id="KW-1185">Reference proteome</keyword>
<dbReference type="Proteomes" id="UP000077701">
    <property type="component" value="Unassembled WGS sequence"/>
</dbReference>
<proteinExistence type="predicted"/>
<sequence length="330" mass="35166">MRRWAVPLVTVALATALPQPGTAQAGTVRADASAGVVPASRAGGALTAQTAQTAQTAHTAQTAQTAWTTQGAPPPVTALRRHFVEHTGLRISDVGRVYRDGRAVVTIWRRGRVEFDASGVYATDTTGRTEAGRGAIREFEGLIGRRLGSTRVICFPNEAYLSGPGYETWLPEGKSWLGLIGPANIKQTAALPQIVNVFEPATLGVLLSHSSVKRKSPSGTYHQGTVTLRTLYRVSPSFRDRLAGPPKGRSAKITVGFRLWLDRSNLARRLTTTWKQPVPGTPKRPTITVADTRYTGWGSDVTLAPPPPEDTADAGRVGGDLSPPPTLPVG</sequence>
<feature type="chain" id="PRO_5007905594" evidence="2">
    <location>
        <begin position="26"/>
        <end position="330"/>
    </location>
</feature>
<reference evidence="3 4" key="1">
    <citation type="journal article" date="2016" name="Genome Announc.">
        <title>Draft Genome Sequence of Planomonospora sphaerica JCM9374, a Rare Actinomycete.</title>
        <authorList>
            <person name="Dohra H."/>
            <person name="Suzuki T."/>
            <person name="Inoue Y."/>
            <person name="Kodani S."/>
        </authorList>
    </citation>
    <scope>NUCLEOTIDE SEQUENCE [LARGE SCALE GENOMIC DNA]</scope>
    <source>
        <strain evidence="3 4">JCM 9374</strain>
    </source>
</reference>
<gene>
    <name evidence="3" type="ORF">PS9374_02181</name>
</gene>
<accession>A0A171CD77</accession>
<evidence type="ECO:0000256" key="1">
    <source>
        <dbReference type="SAM" id="MobiDB-lite"/>
    </source>
</evidence>
<feature type="signal peptide" evidence="2">
    <location>
        <begin position="1"/>
        <end position="25"/>
    </location>
</feature>
<feature type="region of interest" description="Disordered" evidence="1">
    <location>
        <begin position="296"/>
        <end position="330"/>
    </location>
</feature>
<dbReference type="EMBL" id="BDCX01000004">
    <property type="protein sequence ID" value="GAT66531.1"/>
    <property type="molecule type" value="Genomic_DNA"/>
</dbReference>
<reference evidence="4" key="2">
    <citation type="submission" date="2016-04" db="EMBL/GenBank/DDBJ databases">
        <title>Planomonospora sphaerica JCM9374 whole genome shotgun sequence.</title>
        <authorList>
            <person name="Suzuki T."/>
            <person name="Dohra H."/>
            <person name="Kodani S."/>
        </authorList>
    </citation>
    <scope>NUCLEOTIDE SEQUENCE [LARGE SCALE GENOMIC DNA]</scope>
    <source>
        <strain evidence="4">JCM 9374</strain>
    </source>
</reference>
<keyword evidence="2" id="KW-0732">Signal</keyword>
<name>A0A171CD77_9ACTN</name>
<evidence type="ECO:0000313" key="3">
    <source>
        <dbReference type="EMBL" id="GAT66531.1"/>
    </source>
</evidence>
<protein>
    <submittedName>
        <fullName evidence="3">Uncharacterized protein</fullName>
    </submittedName>
</protein>
<organism evidence="3 4">
    <name type="scientific">Planomonospora sphaerica</name>
    <dbReference type="NCBI Taxonomy" id="161355"/>
    <lineage>
        <taxon>Bacteria</taxon>
        <taxon>Bacillati</taxon>
        <taxon>Actinomycetota</taxon>
        <taxon>Actinomycetes</taxon>
        <taxon>Streptosporangiales</taxon>
        <taxon>Streptosporangiaceae</taxon>
        <taxon>Planomonospora</taxon>
    </lineage>
</organism>
<evidence type="ECO:0000256" key="2">
    <source>
        <dbReference type="SAM" id="SignalP"/>
    </source>
</evidence>
<comment type="caution">
    <text evidence="3">The sequence shown here is derived from an EMBL/GenBank/DDBJ whole genome shotgun (WGS) entry which is preliminary data.</text>
</comment>
<evidence type="ECO:0000313" key="4">
    <source>
        <dbReference type="Proteomes" id="UP000077701"/>
    </source>
</evidence>